<sequence length="40" mass="4809">MYSIGEFSKIIYVTRTTLRNWDKTNKLKPILLESGHRREI</sequence>
<dbReference type="GO" id="GO:0006355">
    <property type="term" value="P:regulation of DNA-templated transcription"/>
    <property type="evidence" value="ECO:0007669"/>
    <property type="project" value="InterPro"/>
</dbReference>
<dbReference type="SUPFAM" id="SSF46955">
    <property type="entry name" value="Putative DNA-binding domain"/>
    <property type="match status" value="1"/>
</dbReference>
<feature type="domain" description="HTH merR-type" evidence="1">
    <location>
        <begin position="1"/>
        <end position="40"/>
    </location>
</feature>
<proteinExistence type="predicted"/>
<reference evidence="2" key="1">
    <citation type="submission" date="2010-05" db="EMBL/GenBank/DDBJ databases">
        <authorList>
            <person name="Carvalho C.A."/>
            <person name="Lingohr E.J."/>
            <person name="Kropinski A.M."/>
            <person name="Azeredo J.C."/>
        </authorList>
    </citation>
    <scope>NUCLEOTIDE SEQUENCE</scope>
</reference>
<dbReference type="Pfam" id="PF00376">
    <property type="entry name" value="MerR"/>
    <property type="match status" value="1"/>
</dbReference>
<accession>H6SUC3</accession>
<dbReference type="InterPro" id="IPR000551">
    <property type="entry name" value="MerR-type_HTH_dom"/>
</dbReference>
<organism evidence="2">
    <name type="scientific">Campylobacter virus IBB35</name>
    <dbReference type="NCBI Taxonomy" id="1006972"/>
    <lineage>
        <taxon>Viruses</taxon>
        <taxon>Duplodnaviria</taxon>
        <taxon>Heunggongvirae</taxon>
        <taxon>Uroviricota</taxon>
        <taxon>Caudoviricetes</taxon>
        <taxon>Connertonviridae</taxon>
        <taxon>Firehammervirus</taxon>
    </lineage>
</organism>
<evidence type="ECO:0000259" key="1">
    <source>
        <dbReference type="PROSITE" id="PS50937"/>
    </source>
</evidence>
<dbReference type="EMBL" id="HM246721">
    <property type="protein sequence ID" value="AEI88189.1"/>
    <property type="molecule type" value="Genomic_DNA"/>
</dbReference>
<dbReference type="GO" id="GO:0003677">
    <property type="term" value="F:DNA binding"/>
    <property type="evidence" value="ECO:0007669"/>
    <property type="project" value="InterPro"/>
</dbReference>
<reference evidence="2" key="2">
    <citation type="journal article" date="2012" name="Virol. J.">
        <title>The genome and proteome of a Campylobacter coli bacteriophage vB_CcoM-IBB_35 reveal unusual features.</title>
        <authorList>
            <person name="Carvalho C.M."/>
            <person name="Kropinski A.M."/>
            <person name="Lingohr E.J."/>
            <person name="Santos S.B."/>
            <person name="King J."/>
            <person name="Azeredo J."/>
        </authorList>
    </citation>
    <scope>NUCLEOTIDE SEQUENCE</scope>
</reference>
<dbReference type="PROSITE" id="PS50937">
    <property type="entry name" value="HTH_MERR_2"/>
    <property type="match status" value="1"/>
</dbReference>
<protein>
    <submittedName>
        <fullName evidence="2">Putative transcriptional regulator</fullName>
    </submittedName>
</protein>
<name>H6SUC3_9CAUD</name>
<evidence type="ECO:0000313" key="2">
    <source>
        <dbReference type="EMBL" id="AEI88189.1"/>
    </source>
</evidence>
<dbReference type="InterPro" id="IPR009061">
    <property type="entry name" value="DNA-bd_dom_put_sf"/>
</dbReference>
<dbReference type="Gene3D" id="1.10.1660.10">
    <property type="match status" value="1"/>
</dbReference>